<name>A0ABP0ZUP9_9ASCO</name>
<dbReference type="Proteomes" id="UP001497383">
    <property type="component" value="Chromosome 8"/>
</dbReference>
<feature type="region of interest" description="Disordered" evidence="2">
    <location>
        <begin position="140"/>
        <end position="159"/>
    </location>
</feature>
<dbReference type="PANTHER" id="PTHR46072">
    <property type="entry name" value="AMIDASE-RELATED-RELATED"/>
    <property type="match status" value="1"/>
</dbReference>
<proteinExistence type="inferred from homology"/>
<keyword evidence="4" id="KW-1185">Reference proteome</keyword>
<evidence type="ECO:0000313" key="4">
    <source>
        <dbReference type="Proteomes" id="UP001497383"/>
    </source>
</evidence>
<dbReference type="Gene3D" id="3.90.1300.10">
    <property type="entry name" value="Amidase signature (AS) domain"/>
    <property type="match status" value="1"/>
</dbReference>
<evidence type="ECO:0000256" key="1">
    <source>
        <dbReference type="ARBA" id="ARBA00009199"/>
    </source>
</evidence>
<dbReference type="EMBL" id="OZ022412">
    <property type="protein sequence ID" value="CAK9442328.1"/>
    <property type="molecule type" value="Genomic_DNA"/>
</dbReference>
<evidence type="ECO:0000313" key="3">
    <source>
        <dbReference type="EMBL" id="CAK9442328.1"/>
    </source>
</evidence>
<dbReference type="InterPro" id="IPR036928">
    <property type="entry name" value="AS_sf"/>
</dbReference>
<organism evidence="3 4">
    <name type="scientific">Lodderomyces beijingensis</name>
    <dbReference type="NCBI Taxonomy" id="1775926"/>
    <lineage>
        <taxon>Eukaryota</taxon>
        <taxon>Fungi</taxon>
        <taxon>Dikarya</taxon>
        <taxon>Ascomycota</taxon>
        <taxon>Saccharomycotina</taxon>
        <taxon>Pichiomycetes</taxon>
        <taxon>Debaryomycetaceae</taxon>
        <taxon>Candida/Lodderomyces clade</taxon>
        <taxon>Lodderomyces</taxon>
    </lineage>
</organism>
<dbReference type="RefSeq" id="XP_066833009.1">
    <property type="nucleotide sequence ID" value="XM_066976474.1"/>
</dbReference>
<reference evidence="3 4" key="1">
    <citation type="submission" date="2024-03" db="EMBL/GenBank/DDBJ databases">
        <authorList>
            <person name="Brejova B."/>
        </authorList>
    </citation>
    <scope>NUCLEOTIDE SEQUENCE [LARGE SCALE GENOMIC DNA]</scope>
    <source>
        <strain evidence="3 4">CBS 14171</strain>
    </source>
</reference>
<feature type="compositionally biased region" description="Polar residues" evidence="2">
    <location>
        <begin position="140"/>
        <end position="157"/>
    </location>
</feature>
<accession>A0ABP0ZUP9</accession>
<dbReference type="SUPFAM" id="SSF75304">
    <property type="entry name" value="Amidase signature (AS) enzymes"/>
    <property type="match status" value="1"/>
</dbReference>
<gene>
    <name evidence="3" type="ORF">LODBEIA_P60710</name>
</gene>
<protein>
    <submittedName>
        <fullName evidence="3">Uncharacterized protein</fullName>
    </submittedName>
</protein>
<sequence>MFDLHHFLGLLADDKYLNESLLSEKEFIITSLPPFYLAAKLAVGKYKSSEVTTAFIKKHLIINTKTQVSAQLEQEIVEALAMARFLDCYFAATKTTIGPLHGLPIGNSQLEIVKRDYQVDDDALGVVKLNLAHYDLSGSFSGPSSPRLSPNTCTSPDASPLDVQC</sequence>
<dbReference type="GeneID" id="92211267"/>
<comment type="similarity">
    <text evidence="1">Belongs to the amidase family.</text>
</comment>
<evidence type="ECO:0000256" key="2">
    <source>
        <dbReference type="SAM" id="MobiDB-lite"/>
    </source>
</evidence>